<dbReference type="Pfam" id="PF04231">
    <property type="entry name" value="Endonuclease_1"/>
    <property type="match status" value="1"/>
</dbReference>
<feature type="signal peptide" evidence="4">
    <location>
        <begin position="1"/>
        <end position="22"/>
    </location>
</feature>
<evidence type="ECO:0000313" key="5">
    <source>
        <dbReference type="EMBL" id="MCL1116645.1"/>
    </source>
</evidence>
<dbReference type="SUPFAM" id="SSF54060">
    <property type="entry name" value="His-Me finger endonucleases"/>
    <property type="match status" value="1"/>
</dbReference>
<proteinExistence type="inferred from homology"/>
<feature type="chain" id="PRO_5046939309" evidence="4">
    <location>
        <begin position="23"/>
        <end position="240"/>
    </location>
</feature>
<gene>
    <name evidence="5" type="ORF">L2689_05205</name>
</gene>
<protein>
    <submittedName>
        <fullName evidence="5">Endonuclease</fullName>
    </submittedName>
</protein>
<dbReference type="PANTHER" id="PTHR33607:SF2">
    <property type="entry name" value="ENDONUCLEASE-1"/>
    <property type="match status" value="1"/>
</dbReference>
<dbReference type="Proteomes" id="UP001203212">
    <property type="component" value="Unassembled WGS sequence"/>
</dbReference>
<sequence>MRSIVFCSLLCVLIAPITTHSAAHPTSFNQAKKMIRKIYQHNLPLKSFYCGCDITIAGKVWQPEHHTCGYQVRKQQVRANRIEWEHVVPAWEFGHQLQCWQQGGRKNCGKTSPEFNKMESDLHNLTPAIGEVNGDRSNFRFSQWNGKADQYGQCEMIVDFKGRKVQPPAQSRGAIARTYFYMQQSYKLQISSSQRQLFQAWDKMYPVDKNECKRDKLIATAQGNHNDFVYKQCQNLGLSQ</sequence>
<comment type="similarity">
    <text evidence="1">Belongs to the EndA/NucM nuclease family.</text>
</comment>
<evidence type="ECO:0000256" key="2">
    <source>
        <dbReference type="ARBA" id="ARBA00022722"/>
    </source>
</evidence>
<dbReference type="RefSeq" id="WP_229778206.1">
    <property type="nucleotide sequence ID" value="NZ_BMOT01000002.1"/>
</dbReference>
<reference evidence="5 6" key="1">
    <citation type="submission" date="2022-01" db="EMBL/GenBank/DDBJ databases">
        <title>Whole genome-based taxonomy of the Shewanellaceae.</title>
        <authorList>
            <person name="Martin-Rodriguez A.J."/>
        </authorList>
    </citation>
    <scope>NUCLEOTIDE SEQUENCE [LARGE SCALE GENOMIC DNA]</scope>
    <source>
        <strain evidence="5 6">JCM 17801</strain>
    </source>
</reference>
<dbReference type="GO" id="GO:0004519">
    <property type="term" value="F:endonuclease activity"/>
    <property type="evidence" value="ECO:0007669"/>
    <property type="project" value="UniProtKB-KW"/>
</dbReference>
<name>A0ABT0KZG4_9GAMM</name>
<dbReference type="EMBL" id="JAKILK010000002">
    <property type="protein sequence ID" value="MCL1116645.1"/>
    <property type="molecule type" value="Genomic_DNA"/>
</dbReference>
<accession>A0ABT0KZG4</accession>
<evidence type="ECO:0000256" key="4">
    <source>
        <dbReference type="SAM" id="SignalP"/>
    </source>
</evidence>
<keyword evidence="2" id="KW-0540">Nuclease</keyword>
<keyword evidence="3" id="KW-0378">Hydrolase</keyword>
<evidence type="ECO:0000313" key="6">
    <source>
        <dbReference type="Proteomes" id="UP001203212"/>
    </source>
</evidence>
<dbReference type="InterPro" id="IPR007346">
    <property type="entry name" value="Endonuclease-I"/>
</dbReference>
<dbReference type="PANTHER" id="PTHR33607">
    <property type="entry name" value="ENDONUCLEASE-1"/>
    <property type="match status" value="1"/>
</dbReference>
<keyword evidence="4" id="KW-0732">Signal</keyword>
<keyword evidence="5" id="KW-0255">Endonuclease</keyword>
<organism evidence="5 6">
    <name type="scientific">Shewanella aestuarii</name>
    <dbReference type="NCBI Taxonomy" id="1028752"/>
    <lineage>
        <taxon>Bacteria</taxon>
        <taxon>Pseudomonadati</taxon>
        <taxon>Pseudomonadota</taxon>
        <taxon>Gammaproteobacteria</taxon>
        <taxon>Alteromonadales</taxon>
        <taxon>Shewanellaceae</taxon>
        <taxon>Shewanella</taxon>
    </lineage>
</organism>
<dbReference type="InterPro" id="IPR044925">
    <property type="entry name" value="His-Me_finger_sf"/>
</dbReference>
<comment type="caution">
    <text evidence="5">The sequence shown here is derived from an EMBL/GenBank/DDBJ whole genome shotgun (WGS) entry which is preliminary data.</text>
</comment>
<keyword evidence="6" id="KW-1185">Reference proteome</keyword>
<evidence type="ECO:0000256" key="1">
    <source>
        <dbReference type="ARBA" id="ARBA00006429"/>
    </source>
</evidence>
<evidence type="ECO:0000256" key="3">
    <source>
        <dbReference type="ARBA" id="ARBA00022801"/>
    </source>
</evidence>